<proteinExistence type="predicted"/>
<comment type="caution">
    <text evidence="1">The sequence shown here is derived from an EMBL/GenBank/DDBJ whole genome shotgun (WGS) entry which is preliminary data.</text>
</comment>
<organism evidence="1 2">
    <name type="scientific">Lagenidium giganteum</name>
    <dbReference type="NCBI Taxonomy" id="4803"/>
    <lineage>
        <taxon>Eukaryota</taxon>
        <taxon>Sar</taxon>
        <taxon>Stramenopiles</taxon>
        <taxon>Oomycota</taxon>
        <taxon>Peronosporomycetes</taxon>
        <taxon>Pythiales</taxon>
        <taxon>Pythiaceae</taxon>
    </lineage>
</organism>
<dbReference type="Proteomes" id="UP001146120">
    <property type="component" value="Unassembled WGS sequence"/>
</dbReference>
<evidence type="ECO:0000313" key="1">
    <source>
        <dbReference type="EMBL" id="DAZ94597.1"/>
    </source>
</evidence>
<protein>
    <submittedName>
        <fullName evidence="1">Uncharacterized protein</fullName>
    </submittedName>
</protein>
<name>A0AAV2YHZ3_9STRA</name>
<sequence length="57" mass="6396">MINSTMKNIEIRSTKRSTVNAAVSTLARIDTFMLRQCGIASGNQLNESLHFFEFQSS</sequence>
<reference evidence="1" key="1">
    <citation type="submission" date="2022-11" db="EMBL/GenBank/DDBJ databases">
        <authorList>
            <person name="Morgan W.R."/>
            <person name="Tartar A."/>
        </authorList>
    </citation>
    <scope>NUCLEOTIDE SEQUENCE</scope>
    <source>
        <strain evidence="1">ARSEF 373</strain>
    </source>
</reference>
<reference evidence="1" key="2">
    <citation type="journal article" date="2023" name="Microbiol Resour">
        <title>Decontamination and Annotation of the Draft Genome Sequence of the Oomycete Lagenidium giganteum ARSEF 373.</title>
        <authorList>
            <person name="Morgan W.R."/>
            <person name="Tartar A."/>
        </authorList>
    </citation>
    <scope>NUCLEOTIDE SEQUENCE</scope>
    <source>
        <strain evidence="1">ARSEF 373</strain>
    </source>
</reference>
<evidence type="ECO:0000313" key="2">
    <source>
        <dbReference type="Proteomes" id="UP001146120"/>
    </source>
</evidence>
<gene>
    <name evidence="1" type="ORF">N0F65_005360</name>
</gene>
<dbReference type="EMBL" id="DAKRPA010000242">
    <property type="protein sequence ID" value="DAZ94597.1"/>
    <property type="molecule type" value="Genomic_DNA"/>
</dbReference>
<dbReference type="AlphaFoldDB" id="A0AAV2YHZ3"/>
<keyword evidence="2" id="KW-1185">Reference proteome</keyword>
<accession>A0AAV2YHZ3</accession>